<dbReference type="InterPro" id="IPR020845">
    <property type="entry name" value="AMP-binding_CS"/>
</dbReference>
<evidence type="ECO:0000256" key="1">
    <source>
        <dbReference type="SAM" id="Phobius"/>
    </source>
</evidence>
<feature type="transmembrane region" description="Helical" evidence="1">
    <location>
        <begin position="1352"/>
        <end position="1373"/>
    </location>
</feature>
<dbReference type="SUPFAM" id="SSF47336">
    <property type="entry name" value="ACP-like"/>
    <property type="match status" value="1"/>
</dbReference>
<feature type="transmembrane region" description="Helical" evidence="1">
    <location>
        <begin position="1560"/>
        <end position="1581"/>
    </location>
</feature>
<dbReference type="Gene3D" id="3.40.50.12780">
    <property type="entry name" value="N-terminal domain of ligase-like"/>
    <property type="match status" value="1"/>
</dbReference>
<feature type="transmembrane region" description="Helical" evidence="1">
    <location>
        <begin position="1119"/>
        <end position="1146"/>
    </location>
</feature>
<reference evidence="3" key="1">
    <citation type="submission" date="2020-06" db="EMBL/GenBank/DDBJ databases">
        <authorList>
            <consortium name="Plant Systems Biology data submission"/>
        </authorList>
    </citation>
    <scope>NUCLEOTIDE SEQUENCE</scope>
    <source>
        <strain evidence="3">D6</strain>
    </source>
</reference>
<keyword evidence="1" id="KW-1133">Transmembrane helix</keyword>
<keyword evidence="1" id="KW-0472">Membrane</keyword>
<dbReference type="Gene3D" id="3.30.300.30">
    <property type="match status" value="1"/>
</dbReference>
<dbReference type="PANTHER" id="PTHR22754:SF32">
    <property type="entry name" value="DISCO-INTERACTING PROTEIN 2"/>
    <property type="match status" value="1"/>
</dbReference>
<sequence length="1757" mass="196875">MKYFRTIVEALNHHALESPEKIVFTWVDIKCKEQNKITFKQLEDQSNAVAARLLKLGCKKGDRVMIAYPFGLEFLAGMFGAMKIGVIPCSIYPPNPNQLKTDMPKFRRLAEDAGAKYALSTSAFATAMTAASILYKTGVTWIGTDKLFIKKSNTNKPKQYERFVGEPGGICFIQYTSGSTGRPKGVMISHNNLVEDIWAISRVLGTNAVGALWLPQYHDMGLVSGFMSAIYAGVHVIMASPIDFIMRPLLWTDMVEIYQATHTSAPNFAYALLLKRLKQANRKANWSHVTHAMFAAEPTQRHVVEELAQTLSIRREHVYNLYGLAEAVVFLTGGPAYPDTSGVVCCGPADSPSVKLRIVQDGKEIEEGQVGTIWVQSPVCSDTGDLGRVVDGQLYVTGRSKDLIIINGKNHYPTDVELSIDETFGDVIRPGRTSAFQHGDASVGITVEGRKVYKSEMKTWLFKLPTMYPRSRLFASEVVVLKLGVTPKTTSGKLKRSEIRLTTIAGDWKESSILLQFKRQESLTPLQKSQRPSFLERSFSMRGFGSNEFYLNEETEHEIMKQSMSTANWMFEELPDIDLHQTNTLPSKAVEAVHAVECNPNKLEEYFSELHLSGVSGIYEAWSKATKTTAAMQAMCSQILKHLEDKHPTICQLAKTLSENPDWILIDNRTDFLLQLVHQIFVLQWVTTFMMDNAECMQQKLHNDAEWDAMSKNRLPVPLELQEMLDLPEQDPLYGNLPFFGWIKNRSAGALLRLMQKCSESPEGPTVESQHERMNKLLCLNLLEAVWLEQSNGLKANSEVGRLLASYPWLTSRTQSMMPFLEPPSSTWNDLYIAWNMHFVSWSGDKDSSTWMASKLLLPCIIGDVNAGFLHARATSLYLVVQTIGRKTMSPKYYTESVLSRNALEDFGLLNLSWAQKLGYTHPALRNDKIMALNEEDWFPQFDQWGREYLETQAINPNSDIKASIASAIATDPNDFSIRYANVIKSVLGSEVDTSKTWAENGLTSLKSAELRNMVEEQLHVVLPTNFEHLYPTLSELSVFLKASESKRFPKQDTDDHPDFLWNSEISKLSKLQLGAFQTLGSIVILFSIMSSLVPSGFLVSWVMDKCGSSQVGGCNGPILWVLLPMAFPLFLLSLSVIVVLFKFAVVGRYQPRQIDLLSWDYLQWWFIDRLMEVWESIAGKFLKETKYIWLFYRLLGADLAWTAKINSYIREFDLVRVECSATIGYPIKCRKFSQSEESNPKITFRPIVVGKHSKVSGMISPGVKIGEGSKVEKLSVVEEGALVPAHVLAKGNPACNAGSFEHQETSSFEESMLDVFKIAWTILEAYHFFALSYLVHMILNKLLPAWRYATILHWFLLVPATSFLAVLTSIPLKWFLIGKRNASDGYGGSLWKQASNWACDFHFQTASWTLIPFIGQSKVWHLILFLHGLDVDMISTLSHPYTIFFPSKVDFVKIRASFFPTSTLDLSTKADSKIEIIDSSIGYNSNLHAGVKIIKSKIPPRSNVSDSVYNLNHSDNSEKLSSSNLLLPELGQQLLNVVLFFSIVPAYEIGLAATKASSLGIGAFGLAVAFTLQLFVWILLTQAVEKILLSLPHAAQQIFFGIYINHVRQFQAANWLVMVLCGTPMFAYFARFLGAEVDGDLWYFGNSLYEYGKLHFQGCTIVDSAHVAGHYFDGNGLTIDDTYVSGLLHPGCYASAGARVSAAEHGPWKLFLRNDMGAQDSKCSLSDVESAEGSTGNLIETQHGDSIHQIPPEFEV</sequence>
<protein>
    <submittedName>
        <fullName evidence="3">D-alanine--D-alanyl carrier protein ligase</fullName>
    </submittedName>
</protein>
<dbReference type="SUPFAM" id="SSF51161">
    <property type="entry name" value="Trimeric LpxA-like enzymes"/>
    <property type="match status" value="1"/>
</dbReference>
<dbReference type="SUPFAM" id="SSF56801">
    <property type="entry name" value="Acetyl-CoA synthetase-like"/>
    <property type="match status" value="1"/>
</dbReference>
<evidence type="ECO:0000259" key="2">
    <source>
        <dbReference type="Pfam" id="PF00501"/>
    </source>
</evidence>
<evidence type="ECO:0000313" key="3">
    <source>
        <dbReference type="EMBL" id="CAB9508016.1"/>
    </source>
</evidence>
<dbReference type="PROSITE" id="PS00455">
    <property type="entry name" value="AMP_BINDING"/>
    <property type="match status" value="1"/>
</dbReference>
<dbReference type="Pfam" id="PF00501">
    <property type="entry name" value="AMP-binding"/>
    <property type="match status" value="1"/>
</dbReference>
<dbReference type="InterPro" id="IPR011004">
    <property type="entry name" value="Trimer_LpxA-like_sf"/>
</dbReference>
<dbReference type="OrthoDB" id="199633at2759"/>
<comment type="caution">
    <text evidence="3">The sequence shown here is derived from an EMBL/GenBank/DDBJ whole genome shotgun (WGS) entry which is preliminary data.</text>
</comment>
<feature type="transmembrane region" description="Helical" evidence="1">
    <location>
        <begin position="1613"/>
        <end position="1631"/>
    </location>
</feature>
<name>A0A9N8HBA7_9STRA</name>
<dbReference type="Proteomes" id="UP001153069">
    <property type="component" value="Unassembled WGS sequence"/>
</dbReference>
<dbReference type="PANTHER" id="PTHR22754">
    <property type="entry name" value="DISCO-INTERACTING PROTEIN 2 DIP2 -RELATED"/>
    <property type="match status" value="1"/>
</dbReference>
<keyword evidence="4" id="KW-1185">Reference proteome</keyword>
<dbReference type="EMBL" id="CAICTM010000328">
    <property type="protein sequence ID" value="CAB9508016.1"/>
    <property type="molecule type" value="Genomic_DNA"/>
</dbReference>
<feature type="domain" description="AMP-dependent synthetase/ligase" evidence="2">
    <location>
        <begin position="13"/>
        <end position="378"/>
    </location>
</feature>
<keyword evidence="1" id="KW-0812">Transmembrane</keyword>
<accession>A0A9N8HBA7</accession>
<dbReference type="Gene3D" id="2.160.10.10">
    <property type="entry name" value="Hexapeptide repeat proteins"/>
    <property type="match status" value="1"/>
</dbReference>
<organism evidence="3 4">
    <name type="scientific">Seminavis robusta</name>
    <dbReference type="NCBI Taxonomy" id="568900"/>
    <lineage>
        <taxon>Eukaryota</taxon>
        <taxon>Sar</taxon>
        <taxon>Stramenopiles</taxon>
        <taxon>Ochrophyta</taxon>
        <taxon>Bacillariophyta</taxon>
        <taxon>Bacillariophyceae</taxon>
        <taxon>Bacillariophycidae</taxon>
        <taxon>Naviculales</taxon>
        <taxon>Naviculaceae</taxon>
        <taxon>Seminavis</taxon>
    </lineage>
</organism>
<dbReference type="GO" id="GO:0016874">
    <property type="term" value="F:ligase activity"/>
    <property type="evidence" value="ECO:0007669"/>
    <property type="project" value="UniProtKB-KW"/>
</dbReference>
<feature type="transmembrane region" description="Helical" evidence="1">
    <location>
        <begin position="1319"/>
        <end position="1340"/>
    </location>
</feature>
<dbReference type="InterPro" id="IPR042099">
    <property type="entry name" value="ANL_N_sf"/>
</dbReference>
<feature type="transmembrane region" description="Helical" evidence="1">
    <location>
        <begin position="1535"/>
        <end position="1554"/>
    </location>
</feature>
<dbReference type="InterPro" id="IPR045851">
    <property type="entry name" value="AMP-bd_C_sf"/>
</dbReference>
<dbReference type="InterPro" id="IPR036736">
    <property type="entry name" value="ACP-like_sf"/>
</dbReference>
<proteinExistence type="predicted"/>
<keyword evidence="3" id="KW-0436">Ligase</keyword>
<gene>
    <name evidence="3" type="ORF">SEMRO_329_G118800.1</name>
</gene>
<dbReference type="InterPro" id="IPR000873">
    <property type="entry name" value="AMP-dep_synth/lig_dom"/>
</dbReference>
<evidence type="ECO:0000313" key="4">
    <source>
        <dbReference type="Proteomes" id="UP001153069"/>
    </source>
</evidence>